<dbReference type="InterPro" id="IPR012337">
    <property type="entry name" value="RNaseH-like_sf"/>
</dbReference>
<dbReference type="PANTHER" id="PTHR47765">
    <property type="entry name" value="3'-5' EXONUCLEASE DOMAIN-CONTAINING PROTEIN"/>
    <property type="match status" value="1"/>
</dbReference>
<dbReference type="GO" id="GO:0006139">
    <property type="term" value="P:nucleobase-containing compound metabolic process"/>
    <property type="evidence" value="ECO:0007669"/>
    <property type="project" value="InterPro"/>
</dbReference>
<dbReference type="EMBL" id="JAUCMV010000004">
    <property type="protein sequence ID" value="KAK0400727.1"/>
    <property type="molecule type" value="Genomic_DNA"/>
</dbReference>
<keyword evidence="4" id="KW-1185">Reference proteome</keyword>
<feature type="coiled-coil region" evidence="1">
    <location>
        <begin position="221"/>
        <end position="248"/>
    </location>
</feature>
<dbReference type="SUPFAM" id="SSF53098">
    <property type="entry name" value="Ribonuclease H-like"/>
    <property type="match status" value="1"/>
</dbReference>
<dbReference type="Pfam" id="PF01612">
    <property type="entry name" value="DNA_pol_A_exo1"/>
    <property type="match status" value="1"/>
</dbReference>
<sequence length="569" mass="66228">MTVEHPSQLSESYLSKLAYRKRLDQLSNPVEQCLNALNAASDSGSMSELSIALKTYVKWLKAEQNMEFHLSHLDSEAMNEAFDLFMSKFSHSPCKSDRDRLVTRWHHLERFTTIFSDFKALSTDIVDYVKDLLDENDFYSAAHFIGVARLQNQFPNILVRVLQPAYLQRRNITPTLKAILYNRPDLREGFMNWLMGQLDEIVKAHGQRVSSKNGRRTERRGARKSLSIERLKDTIEELRREDHEELSEAMKKLVITQVAYMDENVEKRKNILTWYWKMWKGLDPKKSINDLQYREHVEHALSDRPNLRDAFVKFLTKNKDFDEASRWQHFTCKTTTTGSPSIVRYELDGYVVKFMPMESHDDILNATNILKNCDSDIIAIDFENRPYYICSGERVALLQVALGNQVLLIDMLSLERSEHEVEWFEFFETLFSGHQIKIGFSISGDIRVLSETFPSFAKIERNYVVDLRKLAHRLRKGNIDDIALKNKLEDWKTSDNLAALAEACLGEELDKTEQLSNFDMRPLRKAQMDYAARDATILLEILKRFDSVTIGTTRFKNYLHQVKMSSNVC</sequence>
<evidence type="ECO:0000313" key="4">
    <source>
        <dbReference type="Proteomes" id="UP001175271"/>
    </source>
</evidence>
<evidence type="ECO:0000259" key="2">
    <source>
        <dbReference type="SMART" id="SM00474"/>
    </source>
</evidence>
<comment type="caution">
    <text evidence="3">The sequence shown here is derived from an EMBL/GenBank/DDBJ whole genome shotgun (WGS) entry which is preliminary data.</text>
</comment>
<reference evidence="3" key="1">
    <citation type="submission" date="2023-06" db="EMBL/GenBank/DDBJ databases">
        <title>Genomic analysis of the entomopathogenic nematode Steinernema hermaphroditum.</title>
        <authorList>
            <person name="Schwarz E.M."/>
            <person name="Heppert J.K."/>
            <person name="Baniya A."/>
            <person name="Schwartz H.T."/>
            <person name="Tan C.-H."/>
            <person name="Antoshechkin I."/>
            <person name="Sternberg P.W."/>
            <person name="Goodrich-Blair H."/>
            <person name="Dillman A.R."/>
        </authorList>
    </citation>
    <scope>NUCLEOTIDE SEQUENCE</scope>
    <source>
        <strain evidence="3">PS9179</strain>
        <tissue evidence="3">Whole animal</tissue>
    </source>
</reference>
<proteinExistence type="predicted"/>
<gene>
    <name evidence="3" type="ORF">QR680_015421</name>
</gene>
<dbReference type="Gene3D" id="3.30.420.10">
    <property type="entry name" value="Ribonuclease H-like superfamily/Ribonuclease H"/>
    <property type="match status" value="1"/>
</dbReference>
<dbReference type="SMART" id="SM00474">
    <property type="entry name" value="35EXOc"/>
    <property type="match status" value="1"/>
</dbReference>
<dbReference type="GO" id="GO:0003676">
    <property type="term" value="F:nucleic acid binding"/>
    <property type="evidence" value="ECO:0007669"/>
    <property type="project" value="InterPro"/>
</dbReference>
<keyword evidence="1" id="KW-0175">Coiled coil</keyword>
<dbReference type="GO" id="GO:0008408">
    <property type="term" value="F:3'-5' exonuclease activity"/>
    <property type="evidence" value="ECO:0007669"/>
    <property type="project" value="InterPro"/>
</dbReference>
<feature type="domain" description="3'-5' exonuclease" evidence="2">
    <location>
        <begin position="350"/>
        <end position="550"/>
    </location>
</feature>
<dbReference type="InterPro" id="IPR002562">
    <property type="entry name" value="3'-5'_exonuclease_dom"/>
</dbReference>
<dbReference type="InterPro" id="IPR052408">
    <property type="entry name" value="Exonuclease_MUT-7-like"/>
</dbReference>
<dbReference type="AlphaFoldDB" id="A0AA39LKJ2"/>
<dbReference type="PANTHER" id="PTHR47765:SF2">
    <property type="entry name" value="EXONUCLEASE MUT-7 HOMOLOG"/>
    <property type="match status" value="1"/>
</dbReference>
<protein>
    <recommendedName>
        <fullName evidence="2">3'-5' exonuclease domain-containing protein</fullName>
    </recommendedName>
</protein>
<dbReference type="InterPro" id="IPR036397">
    <property type="entry name" value="RNaseH_sf"/>
</dbReference>
<evidence type="ECO:0000256" key="1">
    <source>
        <dbReference type="SAM" id="Coils"/>
    </source>
</evidence>
<name>A0AA39LKJ2_9BILA</name>
<evidence type="ECO:0000313" key="3">
    <source>
        <dbReference type="EMBL" id="KAK0400727.1"/>
    </source>
</evidence>
<accession>A0AA39LKJ2</accession>
<organism evidence="3 4">
    <name type="scientific">Steinernema hermaphroditum</name>
    <dbReference type="NCBI Taxonomy" id="289476"/>
    <lineage>
        <taxon>Eukaryota</taxon>
        <taxon>Metazoa</taxon>
        <taxon>Ecdysozoa</taxon>
        <taxon>Nematoda</taxon>
        <taxon>Chromadorea</taxon>
        <taxon>Rhabditida</taxon>
        <taxon>Tylenchina</taxon>
        <taxon>Panagrolaimomorpha</taxon>
        <taxon>Strongyloidoidea</taxon>
        <taxon>Steinernematidae</taxon>
        <taxon>Steinernema</taxon>
    </lineage>
</organism>
<dbReference type="Proteomes" id="UP001175271">
    <property type="component" value="Unassembled WGS sequence"/>
</dbReference>